<accession>A0ABX0WTL9</accession>
<sequence>MAIAAYKAQQKQVGVKNHLTPNKKQVIILFFPSPQGRKKEKLAKIIFSSYDLKLTCLVRA</sequence>
<organism evidence="1 2">
    <name type="scientific">Paenalcaligenes hominis</name>
    <dbReference type="NCBI Taxonomy" id="643674"/>
    <lineage>
        <taxon>Bacteria</taxon>
        <taxon>Pseudomonadati</taxon>
        <taxon>Pseudomonadota</taxon>
        <taxon>Betaproteobacteria</taxon>
        <taxon>Burkholderiales</taxon>
        <taxon>Alcaligenaceae</taxon>
        <taxon>Paenalcaligenes</taxon>
    </lineage>
</organism>
<dbReference type="Proteomes" id="UP000783934">
    <property type="component" value="Unassembled WGS sequence"/>
</dbReference>
<evidence type="ECO:0000313" key="2">
    <source>
        <dbReference type="Proteomes" id="UP000783934"/>
    </source>
</evidence>
<evidence type="ECO:0000313" key="1">
    <source>
        <dbReference type="EMBL" id="NJB66084.1"/>
    </source>
</evidence>
<gene>
    <name evidence="1" type="ORF">GGR41_002346</name>
</gene>
<reference evidence="1 2" key="1">
    <citation type="submission" date="2020-03" db="EMBL/GenBank/DDBJ databases">
        <title>Genomic Encyclopedia of Type Strains, Phase IV (KMG-IV): sequencing the most valuable type-strain genomes for metagenomic binning, comparative biology and taxonomic classification.</title>
        <authorList>
            <person name="Goeker M."/>
        </authorList>
    </citation>
    <scope>NUCLEOTIDE SEQUENCE [LARGE SCALE GENOMIC DNA]</scope>
    <source>
        <strain evidence="1 2">DSM 26613</strain>
    </source>
</reference>
<comment type="caution">
    <text evidence="1">The sequence shown here is derived from an EMBL/GenBank/DDBJ whole genome shotgun (WGS) entry which is preliminary data.</text>
</comment>
<dbReference type="EMBL" id="JAATIZ010000005">
    <property type="protein sequence ID" value="NJB66084.1"/>
    <property type="molecule type" value="Genomic_DNA"/>
</dbReference>
<keyword evidence="2" id="KW-1185">Reference proteome</keyword>
<name>A0ABX0WTL9_9BURK</name>
<dbReference type="RefSeq" id="WP_167662000.1">
    <property type="nucleotide sequence ID" value="NZ_JAATIZ010000005.1"/>
</dbReference>
<proteinExistence type="predicted"/>
<protein>
    <submittedName>
        <fullName evidence="1">Uncharacterized protein</fullName>
    </submittedName>
</protein>